<dbReference type="InterPro" id="IPR000210">
    <property type="entry name" value="BTB/POZ_dom"/>
</dbReference>
<dbReference type="SUPFAM" id="SSF54695">
    <property type="entry name" value="POZ domain"/>
    <property type="match status" value="1"/>
</dbReference>
<dbReference type="Proteomes" id="UP000605970">
    <property type="component" value="Unassembled WGS sequence"/>
</dbReference>
<dbReference type="SUPFAM" id="SSF49599">
    <property type="entry name" value="TRAF domain-like"/>
    <property type="match status" value="1"/>
</dbReference>
<dbReference type="PROSITE" id="PS50097">
    <property type="entry name" value="BTB"/>
    <property type="match status" value="1"/>
</dbReference>
<keyword evidence="3" id="KW-1185">Reference proteome</keyword>
<dbReference type="Pfam" id="PF00651">
    <property type="entry name" value="BTB"/>
    <property type="match status" value="1"/>
</dbReference>
<evidence type="ECO:0000313" key="2">
    <source>
        <dbReference type="EMBL" id="KAF7636798.1"/>
    </source>
</evidence>
<sequence length="328" mass="38016">MFIDETKLEFVEAKIEWTINDVEKLGKHMKPDEYLTSNCFYNYKCHSVLWKLIYYPNCPRVVLIQTGLNGVNNCLKVEYEIFGLTTNDTRFVIAKNMQEFKHKTETGKHNIDLSRLRRNGGSLLLGCTIEFLLSNLKIEHSENESSFNLKDFYFNMFKQETFSDCVIKIGNELINAHRIVLAGNSNVFCRMFEQSGMVEAQNGIVKIDDCTPECFRAMLEYCYTGSITKSILETLAEDLFAVADKYELVPLKDKCEHFMASIISDKNISQCFRIVHIYNSTILENAISNYVRANRKTFLRSEEWKKLNLDYPNLAIQLLACVIEKIDK</sequence>
<protein>
    <recommendedName>
        <fullName evidence="1">BTB domain-containing protein</fullName>
    </recommendedName>
</protein>
<dbReference type="PANTHER" id="PTHR24413">
    <property type="entry name" value="SPECKLE-TYPE POZ PROTEIN"/>
    <property type="match status" value="1"/>
</dbReference>
<dbReference type="AlphaFoldDB" id="A0A8S9ZUD0"/>
<reference evidence="2" key="1">
    <citation type="journal article" date="2020" name="Ecol. Evol.">
        <title>Genome structure and content of the rice root-knot nematode (Meloidogyne graminicola).</title>
        <authorList>
            <person name="Phan N.T."/>
            <person name="Danchin E.G.J."/>
            <person name="Klopp C."/>
            <person name="Perfus-Barbeoch L."/>
            <person name="Kozlowski D.K."/>
            <person name="Koutsovoulos G.D."/>
            <person name="Lopez-Roques C."/>
            <person name="Bouchez O."/>
            <person name="Zahm M."/>
            <person name="Besnard G."/>
            <person name="Bellafiore S."/>
        </authorList>
    </citation>
    <scope>NUCLEOTIDE SEQUENCE</scope>
    <source>
        <strain evidence="2">VN-18</strain>
    </source>
</reference>
<dbReference type="InterPro" id="IPR011333">
    <property type="entry name" value="SKP1/BTB/POZ_sf"/>
</dbReference>
<evidence type="ECO:0000313" key="3">
    <source>
        <dbReference type="Proteomes" id="UP000605970"/>
    </source>
</evidence>
<name>A0A8S9ZUD0_9BILA</name>
<proteinExistence type="predicted"/>
<organism evidence="2 3">
    <name type="scientific">Meloidogyne graminicola</name>
    <dbReference type="NCBI Taxonomy" id="189291"/>
    <lineage>
        <taxon>Eukaryota</taxon>
        <taxon>Metazoa</taxon>
        <taxon>Ecdysozoa</taxon>
        <taxon>Nematoda</taxon>
        <taxon>Chromadorea</taxon>
        <taxon>Rhabditida</taxon>
        <taxon>Tylenchina</taxon>
        <taxon>Tylenchomorpha</taxon>
        <taxon>Tylenchoidea</taxon>
        <taxon>Meloidogynidae</taxon>
        <taxon>Meloidogyninae</taxon>
        <taxon>Meloidogyne</taxon>
    </lineage>
</organism>
<accession>A0A8S9ZUD0</accession>
<gene>
    <name evidence="2" type="ORF">Mgra_00003744</name>
</gene>
<dbReference type="OrthoDB" id="6777468at2759"/>
<dbReference type="CDD" id="cd18186">
    <property type="entry name" value="BTB_POZ_ZBTB_KLHL-like"/>
    <property type="match status" value="1"/>
</dbReference>
<feature type="domain" description="BTB" evidence="1">
    <location>
        <begin position="163"/>
        <end position="231"/>
    </location>
</feature>
<dbReference type="Gene3D" id="3.30.710.10">
    <property type="entry name" value="Potassium Channel Kv1.1, Chain A"/>
    <property type="match status" value="1"/>
</dbReference>
<dbReference type="SMART" id="SM00225">
    <property type="entry name" value="BTB"/>
    <property type="match status" value="1"/>
</dbReference>
<dbReference type="EMBL" id="JABEBT010000026">
    <property type="protein sequence ID" value="KAF7636798.1"/>
    <property type="molecule type" value="Genomic_DNA"/>
</dbReference>
<evidence type="ECO:0000259" key="1">
    <source>
        <dbReference type="PROSITE" id="PS50097"/>
    </source>
</evidence>
<comment type="caution">
    <text evidence="2">The sequence shown here is derived from an EMBL/GenBank/DDBJ whole genome shotgun (WGS) entry which is preliminary data.</text>
</comment>